<dbReference type="PROSITE" id="PS50921">
    <property type="entry name" value="ANTAR"/>
    <property type="match status" value="1"/>
</dbReference>
<gene>
    <name evidence="3" type="ORF">KILIM_026_00090</name>
</gene>
<dbReference type="InterPro" id="IPR005561">
    <property type="entry name" value="ANTAR"/>
</dbReference>
<organism evidence="3 4">
    <name type="scientific">Kineosphaera limosa NBRC 100340</name>
    <dbReference type="NCBI Taxonomy" id="1184609"/>
    <lineage>
        <taxon>Bacteria</taxon>
        <taxon>Bacillati</taxon>
        <taxon>Actinomycetota</taxon>
        <taxon>Actinomycetes</taxon>
        <taxon>Micrococcales</taxon>
        <taxon>Dermatophilaceae</taxon>
        <taxon>Kineosphaera</taxon>
    </lineage>
</organism>
<dbReference type="OrthoDB" id="4935162at2"/>
<feature type="compositionally biased region" description="Low complexity" evidence="1">
    <location>
        <begin position="62"/>
        <end position="74"/>
    </location>
</feature>
<dbReference type="STRING" id="1184609.KILIM_026_00090"/>
<dbReference type="eggNOG" id="COG2203">
    <property type="taxonomic scope" value="Bacteria"/>
</dbReference>
<proteinExistence type="predicted"/>
<dbReference type="EMBL" id="BAHD01000026">
    <property type="protein sequence ID" value="GAB95738.1"/>
    <property type="molecule type" value="Genomic_DNA"/>
</dbReference>
<sequence>MVPMSHSTAFGSALTTPRRGFGAAIPLLERPAGGDADRFAFVATQPPGAQFCVDEQSVAVQPATAESAQESAAQEPDDAEALAKELAAAHHKVENLTTALATSRIIGTAVGVLVERLKLLPDAAFRVLAEVSQRTNRKVRDVASELVETGVLAHRESHPQRRGA</sequence>
<dbReference type="InterPro" id="IPR036388">
    <property type="entry name" value="WH-like_DNA-bd_sf"/>
</dbReference>
<reference evidence="3 4" key="1">
    <citation type="submission" date="2012-08" db="EMBL/GenBank/DDBJ databases">
        <title>Whole genome shotgun sequence of Kineosphaera limosa NBRC 100340.</title>
        <authorList>
            <person name="Yoshida I."/>
            <person name="Isaki S."/>
            <person name="Hosoyama A."/>
            <person name="Tsuchikane K."/>
            <person name="Katsumata H."/>
            <person name="Ando Y."/>
            <person name="Ohji S."/>
            <person name="Hamada M."/>
            <person name="Tamura T."/>
            <person name="Yamazoe A."/>
            <person name="Yamazaki S."/>
            <person name="Fujita N."/>
        </authorList>
    </citation>
    <scope>NUCLEOTIDE SEQUENCE [LARGE SCALE GENOMIC DNA]</scope>
    <source>
        <strain evidence="3 4">NBRC 100340</strain>
    </source>
</reference>
<dbReference type="Proteomes" id="UP000008366">
    <property type="component" value="Unassembled WGS sequence"/>
</dbReference>
<evidence type="ECO:0000259" key="2">
    <source>
        <dbReference type="PROSITE" id="PS50921"/>
    </source>
</evidence>
<dbReference type="InterPro" id="IPR011006">
    <property type="entry name" value="CheY-like_superfamily"/>
</dbReference>
<protein>
    <recommendedName>
        <fullName evidence="2">ANTAR domain-containing protein</fullName>
    </recommendedName>
</protein>
<dbReference type="AlphaFoldDB" id="K6VHQ6"/>
<feature type="region of interest" description="Disordered" evidence="1">
    <location>
        <begin position="62"/>
        <end position="81"/>
    </location>
</feature>
<evidence type="ECO:0000313" key="4">
    <source>
        <dbReference type="Proteomes" id="UP000008366"/>
    </source>
</evidence>
<dbReference type="GO" id="GO:0003723">
    <property type="term" value="F:RNA binding"/>
    <property type="evidence" value="ECO:0007669"/>
    <property type="project" value="InterPro"/>
</dbReference>
<accession>K6VHQ6</accession>
<comment type="caution">
    <text evidence="3">The sequence shown here is derived from an EMBL/GenBank/DDBJ whole genome shotgun (WGS) entry which is preliminary data.</text>
</comment>
<evidence type="ECO:0000256" key="1">
    <source>
        <dbReference type="SAM" id="MobiDB-lite"/>
    </source>
</evidence>
<keyword evidence="4" id="KW-1185">Reference proteome</keyword>
<evidence type="ECO:0000313" key="3">
    <source>
        <dbReference type="EMBL" id="GAB95738.1"/>
    </source>
</evidence>
<dbReference type="Pfam" id="PF03861">
    <property type="entry name" value="ANTAR"/>
    <property type="match status" value="1"/>
</dbReference>
<dbReference type="SMART" id="SM01012">
    <property type="entry name" value="ANTAR"/>
    <property type="match status" value="1"/>
</dbReference>
<dbReference type="SUPFAM" id="SSF52172">
    <property type="entry name" value="CheY-like"/>
    <property type="match status" value="1"/>
</dbReference>
<feature type="domain" description="ANTAR" evidence="2">
    <location>
        <begin position="86"/>
        <end position="147"/>
    </location>
</feature>
<dbReference type="Gene3D" id="1.10.10.10">
    <property type="entry name" value="Winged helix-like DNA-binding domain superfamily/Winged helix DNA-binding domain"/>
    <property type="match status" value="1"/>
</dbReference>
<dbReference type="RefSeq" id="WP_006592270.1">
    <property type="nucleotide sequence ID" value="NZ_BAHD01000026.1"/>
</dbReference>
<name>K6VHQ6_9MICO</name>